<dbReference type="GO" id="GO:0071555">
    <property type="term" value="P:cell wall organization"/>
    <property type="evidence" value="ECO:0007669"/>
    <property type="project" value="TreeGrafter"/>
</dbReference>
<keyword evidence="3" id="KW-0808">Transferase</keyword>
<dbReference type="GO" id="GO:0009103">
    <property type="term" value="P:lipopolysaccharide biosynthetic process"/>
    <property type="evidence" value="ECO:0007669"/>
    <property type="project" value="TreeGrafter"/>
</dbReference>
<accession>A0A554JCG3</accession>
<keyword evidence="6 7" id="KW-0472">Membrane</keyword>
<evidence type="ECO:0000256" key="5">
    <source>
        <dbReference type="ARBA" id="ARBA00022989"/>
    </source>
</evidence>
<feature type="transmembrane region" description="Helical" evidence="7">
    <location>
        <begin position="47"/>
        <end position="67"/>
    </location>
</feature>
<feature type="transmembrane region" description="Helical" evidence="7">
    <location>
        <begin position="142"/>
        <end position="162"/>
    </location>
</feature>
<proteinExistence type="predicted"/>
<keyword evidence="4 7" id="KW-0812">Transmembrane</keyword>
<feature type="transmembrane region" description="Helical" evidence="7">
    <location>
        <begin position="299"/>
        <end position="317"/>
    </location>
</feature>
<feature type="transmembrane region" description="Helical" evidence="7">
    <location>
        <begin position="323"/>
        <end position="344"/>
    </location>
</feature>
<feature type="transmembrane region" description="Helical" evidence="7">
    <location>
        <begin position="199"/>
        <end position="219"/>
    </location>
</feature>
<comment type="subcellular location">
    <subcellularLocation>
        <location evidence="1">Cell membrane</location>
        <topology evidence="1">Multi-pass membrane protein</topology>
    </subcellularLocation>
</comment>
<sequence>MQYTFFFFLAFLIALFITPVVKKLAFKVSAVDLPNHPRKIHTRPIPLLGGFAIFAAFMISLFVYLRFFEVDLIVIPMRFFWGMIIGGSLLMIGGYLDDKYSLSPRTQFIFPILAVLVVLASGIGVGINFISNPFGGVINLNFLILGIKASGILVFFFILGMIYTTKFLDGMDGLTSGISLIASLTLFVLSLTERINQPVTASIAIILCGAIAGFLVYNFNPASIFLGESGSTFLGFMLGVFSVLLGGKIATALLVMGIPILDVAWVIARRIWYGSSPFKADRKHLHFRLLDLGFSQKQTVLSLYGIAVVFGGIAISMQSMGKLVSLIILFIIMISIALGTVFAYKRKYPHIPNS</sequence>
<dbReference type="AlphaFoldDB" id="A0A554JCG3"/>
<evidence type="ECO:0000256" key="7">
    <source>
        <dbReference type="SAM" id="Phobius"/>
    </source>
</evidence>
<feature type="transmembrane region" description="Helical" evidence="7">
    <location>
        <begin position="239"/>
        <end position="268"/>
    </location>
</feature>
<dbReference type="GO" id="GO:0044038">
    <property type="term" value="P:cell wall macromolecule biosynthetic process"/>
    <property type="evidence" value="ECO:0007669"/>
    <property type="project" value="TreeGrafter"/>
</dbReference>
<keyword evidence="2" id="KW-1003">Cell membrane</keyword>
<gene>
    <name evidence="8" type="ORF">G01um101477_269</name>
</gene>
<name>A0A554JCG3_9BACT</name>
<evidence type="ECO:0000256" key="4">
    <source>
        <dbReference type="ARBA" id="ARBA00022692"/>
    </source>
</evidence>
<evidence type="ECO:0008006" key="10">
    <source>
        <dbReference type="Google" id="ProtNLM"/>
    </source>
</evidence>
<dbReference type="PANTHER" id="PTHR22926:SF3">
    <property type="entry name" value="UNDECAPRENYL-PHOSPHATE ALPHA-N-ACETYLGLUCOSAMINYL 1-PHOSPHATE TRANSFERASE"/>
    <property type="match status" value="1"/>
</dbReference>
<evidence type="ECO:0000256" key="6">
    <source>
        <dbReference type="ARBA" id="ARBA00023136"/>
    </source>
</evidence>
<protein>
    <recommendedName>
        <fullName evidence="10">UDP-N-acetylmuramyl pentapeptide phosphotransferase/UDP-N-acetylglucosamine-1-phosphate transferase</fullName>
    </recommendedName>
</protein>
<dbReference type="Proteomes" id="UP000319613">
    <property type="component" value="Unassembled WGS sequence"/>
</dbReference>
<comment type="caution">
    <text evidence="8">The sequence shown here is derived from an EMBL/GenBank/DDBJ whole genome shotgun (WGS) entry which is preliminary data.</text>
</comment>
<keyword evidence="5 7" id="KW-1133">Transmembrane helix</keyword>
<evidence type="ECO:0000256" key="2">
    <source>
        <dbReference type="ARBA" id="ARBA00022475"/>
    </source>
</evidence>
<dbReference type="Pfam" id="PF00953">
    <property type="entry name" value="Glycos_transf_4"/>
    <property type="match status" value="1"/>
</dbReference>
<feature type="transmembrane region" description="Helical" evidence="7">
    <location>
        <begin position="174"/>
        <end position="192"/>
    </location>
</feature>
<evidence type="ECO:0000256" key="1">
    <source>
        <dbReference type="ARBA" id="ARBA00004651"/>
    </source>
</evidence>
<evidence type="ECO:0000313" key="9">
    <source>
        <dbReference type="Proteomes" id="UP000319613"/>
    </source>
</evidence>
<dbReference type="PANTHER" id="PTHR22926">
    <property type="entry name" value="PHOSPHO-N-ACETYLMURAMOYL-PENTAPEPTIDE-TRANSFERASE"/>
    <property type="match status" value="1"/>
</dbReference>
<dbReference type="GO" id="GO:0016780">
    <property type="term" value="F:phosphotransferase activity, for other substituted phosphate groups"/>
    <property type="evidence" value="ECO:0007669"/>
    <property type="project" value="InterPro"/>
</dbReference>
<dbReference type="EMBL" id="VMFF01000019">
    <property type="protein sequence ID" value="TSC65981.1"/>
    <property type="molecule type" value="Genomic_DNA"/>
</dbReference>
<feature type="transmembrane region" description="Helical" evidence="7">
    <location>
        <begin position="79"/>
        <end position="96"/>
    </location>
</feature>
<evidence type="ECO:0000313" key="8">
    <source>
        <dbReference type="EMBL" id="TSC65981.1"/>
    </source>
</evidence>
<feature type="transmembrane region" description="Helical" evidence="7">
    <location>
        <begin position="108"/>
        <end position="130"/>
    </location>
</feature>
<dbReference type="GO" id="GO:0005886">
    <property type="term" value="C:plasma membrane"/>
    <property type="evidence" value="ECO:0007669"/>
    <property type="project" value="UniProtKB-SubCell"/>
</dbReference>
<evidence type="ECO:0000256" key="3">
    <source>
        <dbReference type="ARBA" id="ARBA00022679"/>
    </source>
</evidence>
<reference evidence="8 9" key="1">
    <citation type="submission" date="2017-07" db="EMBL/GenBank/DDBJ databases">
        <title>Mechanisms for carbon and nitrogen cycling indicate functional differentiation within the Candidate Phyla Radiation.</title>
        <authorList>
            <person name="Danczak R.E."/>
            <person name="Johnston M.D."/>
            <person name="Kenah C."/>
            <person name="Slattery M."/>
            <person name="Wrighton K.C."/>
            <person name="Wilkins M.J."/>
        </authorList>
    </citation>
    <scope>NUCLEOTIDE SEQUENCE [LARGE SCALE GENOMIC DNA]</scope>
    <source>
        <strain evidence="8">Gr01-1014_77</strain>
    </source>
</reference>
<dbReference type="CDD" id="cd06853">
    <property type="entry name" value="GT_WecA_like"/>
    <property type="match status" value="1"/>
</dbReference>
<dbReference type="InterPro" id="IPR000715">
    <property type="entry name" value="Glycosyl_transferase_4"/>
</dbReference>
<organism evidence="8 9">
    <name type="scientific">Candidatus Doudnabacteria bacterium Gr01-1014_77</name>
    <dbReference type="NCBI Taxonomy" id="2017133"/>
    <lineage>
        <taxon>Bacteria</taxon>
        <taxon>Candidatus Doudnaibacteriota</taxon>
    </lineage>
</organism>